<feature type="binding site" description="in site B" evidence="3">
    <location>
        <begin position="129"/>
        <end position="132"/>
    </location>
    <ligand>
        <name>substrate</name>
    </ligand>
</feature>
<dbReference type="FunFam" id="1.20.200.10:FF:000001">
    <property type="entry name" value="Fumarate hydratase, mitochondrial"/>
    <property type="match status" value="1"/>
</dbReference>
<dbReference type="PROSITE" id="PS00163">
    <property type="entry name" value="FUMARATE_LYASES"/>
    <property type="match status" value="1"/>
</dbReference>
<dbReference type="Proteomes" id="UP000381260">
    <property type="component" value="Chromosome"/>
</dbReference>
<dbReference type="NCBIfam" id="NF008909">
    <property type="entry name" value="PRK12273.1"/>
    <property type="match status" value="1"/>
</dbReference>
<comment type="pathway">
    <text evidence="3">Carbohydrate metabolism; tricarboxylic acid cycle; (S)-malate from fumarate: step 1/1.</text>
</comment>
<feature type="domain" description="Fumarate lyase N-terminal" evidence="4">
    <location>
        <begin position="12"/>
        <end position="342"/>
    </location>
</feature>
<comment type="subunit">
    <text evidence="3">Homotetramer.</text>
</comment>
<dbReference type="GO" id="GO:0005737">
    <property type="term" value="C:cytoplasm"/>
    <property type="evidence" value="ECO:0007669"/>
    <property type="project" value="UniProtKB-SubCell"/>
</dbReference>
<comment type="function">
    <text evidence="3">Involved in the TCA cycle. Catalyzes the stereospecific interconversion of fumarate to L-malate.</text>
</comment>
<dbReference type="InterPro" id="IPR005677">
    <property type="entry name" value="Fum_hydII"/>
</dbReference>
<dbReference type="GO" id="GO:0006099">
    <property type="term" value="P:tricarboxylic acid cycle"/>
    <property type="evidence" value="ECO:0007669"/>
    <property type="project" value="UniProtKB-UniRule"/>
</dbReference>
<dbReference type="InterPro" id="IPR000362">
    <property type="entry name" value="Fumarate_lyase_fam"/>
</dbReference>
<dbReference type="Gene3D" id="1.10.40.30">
    <property type="entry name" value="Fumarase/aspartase (C-terminal domain)"/>
    <property type="match status" value="1"/>
</dbReference>
<dbReference type="FunFam" id="1.10.40.30:FF:000002">
    <property type="entry name" value="Fumarate hydratase class II"/>
    <property type="match status" value="1"/>
</dbReference>
<dbReference type="InterPro" id="IPR008948">
    <property type="entry name" value="L-Aspartase-like"/>
</dbReference>
<dbReference type="PANTHER" id="PTHR11444:SF1">
    <property type="entry name" value="FUMARATE HYDRATASE, MITOCHONDRIAL"/>
    <property type="match status" value="1"/>
</dbReference>
<keyword evidence="3" id="KW-0963">Cytoplasm</keyword>
<sequence>MAAVRIEKDSMGPIEVPADRLWGAQTQRSLEHFRISSEKMPTALIHALALTKRAAASVNMDLGLLPAERANAIISAADEVLADQHANEFPLSIWQTGSGTQTNMNMNEVLANRASELLGGVRGEERRVHPNDDVNKSQSSNDVFPTAMHVAAVIAVREHLLPELKVLHKTLSDKAEAYRDIVKIGRTHLQDATPLTLGQEISGWAAMLAHNLQHIEASIPHICELALGGTAVGTGLNTHPEYAVRVAKALADLTKQPFVTAPNKFEALATCDALVHGHGALKGLAASLMKIANDVRWLSSGPRCGIGEISIPENEPGSSIMPGKVNPTQCEAMTMLCAQVLGNDVAVNIGGASGNFELNVFRPMVIHNYLQSIRLLADGMQGFNEHCAVGIEPNRDRISQLLNESLMLVTALNTHIGYDKAAEIAKKAHKEGLTLKGSALKLGYLTEEEFDLWVRPEDMVGSMKK</sequence>
<dbReference type="FunFam" id="1.10.275.10:FF:000001">
    <property type="entry name" value="Fumarate hydratase, mitochondrial"/>
    <property type="match status" value="1"/>
</dbReference>
<protein>
    <recommendedName>
        <fullName evidence="3">Fumarate hydratase class II</fullName>
        <shortName evidence="3">Fumarase C</shortName>
        <ecNumber evidence="3">4.2.1.2</ecNumber>
    </recommendedName>
    <alternativeName>
        <fullName evidence="3">Aerobic fumarase</fullName>
    </alternativeName>
    <alternativeName>
        <fullName evidence="3">Iron-independent fumarase</fullName>
    </alternativeName>
</protein>
<dbReference type="Pfam" id="PF00206">
    <property type="entry name" value="Lyase_1"/>
    <property type="match status" value="1"/>
</dbReference>
<organism evidence="6 7">
    <name type="scientific">Serratia proteamaculans</name>
    <dbReference type="NCBI Taxonomy" id="28151"/>
    <lineage>
        <taxon>Bacteria</taxon>
        <taxon>Pseudomonadati</taxon>
        <taxon>Pseudomonadota</taxon>
        <taxon>Gammaproteobacteria</taxon>
        <taxon>Enterobacterales</taxon>
        <taxon>Yersiniaceae</taxon>
        <taxon>Serratia</taxon>
    </lineage>
</organism>
<reference evidence="6 7" key="1">
    <citation type="submission" date="2019-11" db="EMBL/GenBank/DDBJ databases">
        <title>The Phosphoenolpyruvate Phosphotransferase System Regulates Serratia proteamaculans 336X Biofilm Formation and Wheat Roots colonization.</title>
        <authorList>
            <person name="Liu F."/>
        </authorList>
    </citation>
    <scope>NUCLEOTIDE SEQUENCE [LARGE SCALE GENOMIC DNA]</scope>
    <source>
        <strain evidence="6 7">336X</strain>
    </source>
</reference>
<accession>A0A5Q2VK43</accession>
<dbReference type="PRINTS" id="PR00145">
    <property type="entry name" value="ARGSUCLYASE"/>
</dbReference>
<feature type="binding site" evidence="3">
    <location>
        <begin position="324"/>
        <end position="326"/>
    </location>
    <ligand>
        <name>substrate</name>
    </ligand>
</feature>
<dbReference type="GO" id="GO:0006108">
    <property type="term" value="P:malate metabolic process"/>
    <property type="evidence" value="ECO:0007669"/>
    <property type="project" value="TreeGrafter"/>
</dbReference>
<proteinExistence type="inferred from homology"/>
<dbReference type="Pfam" id="PF10415">
    <property type="entry name" value="FumaraseC_C"/>
    <property type="match status" value="1"/>
</dbReference>
<dbReference type="PRINTS" id="PR00149">
    <property type="entry name" value="FUMRATELYASE"/>
</dbReference>
<evidence type="ECO:0000259" key="4">
    <source>
        <dbReference type="Pfam" id="PF00206"/>
    </source>
</evidence>
<feature type="binding site" evidence="3">
    <location>
        <position position="187"/>
    </location>
    <ligand>
        <name>substrate</name>
    </ligand>
</feature>
<evidence type="ECO:0000259" key="5">
    <source>
        <dbReference type="Pfam" id="PF10415"/>
    </source>
</evidence>
<evidence type="ECO:0000256" key="1">
    <source>
        <dbReference type="ARBA" id="ARBA00009084"/>
    </source>
</evidence>
<dbReference type="AlphaFoldDB" id="A0A5Q2VK43"/>
<keyword evidence="2 3" id="KW-0456">Lyase</keyword>
<evidence type="ECO:0000256" key="3">
    <source>
        <dbReference type="HAMAP-Rule" id="MF_00743"/>
    </source>
</evidence>
<dbReference type="InterPro" id="IPR018951">
    <property type="entry name" value="Fumarase_C_C"/>
</dbReference>
<gene>
    <name evidence="3 6" type="primary">fumC</name>
    <name evidence="6" type="ORF">GHV41_24895</name>
</gene>
<dbReference type="InterPro" id="IPR024083">
    <property type="entry name" value="Fumarase/histidase_N"/>
</dbReference>
<evidence type="ECO:0000313" key="7">
    <source>
        <dbReference type="Proteomes" id="UP000381260"/>
    </source>
</evidence>
<keyword evidence="3" id="KW-0816">Tricarboxylic acid cycle</keyword>
<feature type="site" description="Important for catalytic activity" evidence="3">
    <location>
        <position position="331"/>
    </location>
</feature>
<evidence type="ECO:0000313" key="6">
    <source>
        <dbReference type="EMBL" id="QGH63901.1"/>
    </source>
</evidence>
<dbReference type="RefSeq" id="WP_153860559.1">
    <property type="nucleotide sequence ID" value="NZ_CP045913.1"/>
</dbReference>
<feature type="binding site" evidence="3">
    <location>
        <begin position="139"/>
        <end position="141"/>
    </location>
    <ligand>
        <name>substrate</name>
    </ligand>
</feature>
<dbReference type="NCBIfam" id="TIGR00979">
    <property type="entry name" value="fumC_II"/>
    <property type="match status" value="1"/>
</dbReference>
<dbReference type="InterPro" id="IPR022761">
    <property type="entry name" value="Fumarate_lyase_N"/>
</dbReference>
<dbReference type="EMBL" id="CP045913">
    <property type="protein sequence ID" value="QGH63901.1"/>
    <property type="molecule type" value="Genomic_DNA"/>
</dbReference>
<comment type="subcellular location">
    <subcellularLocation>
        <location evidence="3">Cytoplasm</location>
    </subcellularLocation>
</comment>
<dbReference type="PANTHER" id="PTHR11444">
    <property type="entry name" value="ASPARTATEAMMONIA/ARGININOSUCCINATE/ADENYLOSUCCINATE LYASE"/>
    <property type="match status" value="1"/>
</dbReference>
<feature type="binding site" evidence="3">
    <location>
        <position position="319"/>
    </location>
    <ligand>
        <name>substrate</name>
    </ligand>
</feature>
<name>A0A5Q2VK43_SERPR</name>
<feature type="binding site" evidence="3">
    <location>
        <begin position="98"/>
        <end position="100"/>
    </location>
    <ligand>
        <name>substrate</name>
    </ligand>
</feature>
<dbReference type="Gene3D" id="1.20.200.10">
    <property type="entry name" value="Fumarase/aspartase (Central domain)"/>
    <property type="match status" value="1"/>
</dbReference>
<dbReference type="GO" id="GO:0006106">
    <property type="term" value="P:fumarate metabolic process"/>
    <property type="evidence" value="ECO:0007669"/>
    <property type="project" value="InterPro"/>
</dbReference>
<feature type="domain" description="Fumarase C C-terminal" evidence="5">
    <location>
        <begin position="408"/>
        <end position="460"/>
    </location>
</feature>
<dbReference type="SUPFAM" id="SSF48557">
    <property type="entry name" value="L-aspartase-like"/>
    <property type="match status" value="1"/>
</dbReference>
<dbReference type="GO" id="GO:0004333">
    <property type="term" value="F:fumarate hydratase activity"/>
    <property type="evidence" value="ECO:0007669"/>
    <property type="project" value="UniProtKB-UniRule"/>
</dbReference>
<dbReference type="CDD" id="cd01362">
    <property type="entry name" value="Fumarase_classII"/>
    <property type="match status" value="1"/>
</dbReference>
<feature type="active site" description="Proton donor/acceptor" evidence="3">
    <location>
        <position position="188"/>
    </location>
</feature>
<dbReference type="HAMAP" id="MF_00743">
    <property type="entry name" value="FumaraseC"/>
    <property type="match status" value="1"/>
</dbReference>
<comment type="similarity">
    <text evidence="1 3">Belongs to the class-II fumarase/aspartase family. Fumarase subfamily.</text>
</comment>
<dbReference type="UniPathway" id="UPA00223">
    <property type="reaction ID" value="UER01007"/>
</dbReference>
<comment type="catalytic activity">
    <reaction evidence="3">
        <text>(S)-malate = fumarate + H2O</text>
        <dbReference type="Rhea" id="RHEA:12460"/>
        <dbReference type="ChEBI" id="CHEBI:15377"/>
        <dbReference type="ChEBI" id="CHEBI:15589"/>
        <dbReference type="ChEBI" id="CHEBI:29806"/>
        <dbReference type="EC" id="4.2.1.2"/>
    </reaction>
</comment>
<evidence type="ECO:0000256" key="2">
    <source>
        <dbReference type="ARBA" id="ARBA00023239"/>
    </source>
</evidence>
<comment type="miscellaneous">
    <text evidence="3">There are 2 substrate-binding sites: the catalytic A site, and the non-catalytic B site that may play a role in the transfer of substrate or product between the active site and the solvent. Alternatively, the B site may bind allosteric effectors.</text>
</comment>
<dbReference type="InterPro" id="IPR020557">
    <property type="entry name" value="Fumarate_lyase_CS"/>
</dbReference>
<feature type="active site" evidence="3">
    <location>
        <position position="318"/>
    </location>
</feature>
<dbReference type="EC" id="4.2.1.2" evidence="3"/>
<dbReference type="Gene3D" id="1.10.275.10">
    <property type="entry name" value="Fumarase/aspartase (N-terminal domain)"/>
    <property type="match status" value="1"/>
</dbReference>
<dbReference type="GO" id="GO:0042802">
    <property type="term" value="F:identical protein binding"/>
    <property type="evidence" value="ECO:0007669"/>
    <property type="project" value="UniProtKB-ARBA"/>
</dbReference>